<dbReference type="AlphaFoldDB" id="A0A0E9TLS1"/>
<sequence>MEISGTCGPHSPIISLIGQRLHSCGASGLNCSLISGEE</sequence>
<organism evidence="1">
    <name type="scientific">Anguilla anguilla</name>
    <name type="common">European freshwater eel</name>
    <name type="synonym">Muraena anguilla</name>
    <dbReference type="NCBI Taxonomy" id="7936"/>
    <lineage>
        <taxon>Eukaryota</taxon>
        <taxon>Metazoa</taxon>
        <taxon>Chordata</taxon>
        <taxon>Craniata</taxon>
        <taxon>Vertebrata</taxon>
        <taxon>Euteleostomi</taxon>
        <taxon>Actinopterygii</taxon>
        <taxon>Neopterygii</taxon>
        <taxon>Teleostei</taxon>
        <taxon>Anguilliformes</taxon>
        <taxon>Anguillidae</taxon>
        <taxon>Anguilla</taxon>
    </lineage>
</organism>
<name>A0A0E9TLS1_ANGAN</name>
<protein>
    <submittedName>
        <fullName evidence="1">Uncharacterized protein</fullName>
    </submittedName>
</protein>
<reference evidence="1" key="2">
    <citation type="journal article" date="2015" name="Fish Shellfish Immunol.">
        <title>Early steps in the European eel (Anguilla anguilla)-Vibrio vulnificus interaction in the gills: Role of the RtxA13 toxin.</title>
        <authorList>
            <person name="Callol A."/>
            <person name="Pajuelo D."/>
            <person name="Ebbesson L."/>
            <person name="Teles M."/>
            <person name="MacKenzie S."/>
            <person name="Amaro C."/>
        </authorList>
    </citation>
    <scope>NUCLEOTIDE SEQUENCE</scope>
</reference>
<reference evidence="1" key="1">
    <citation type="submission" date="2014-11" db="EMBL/GenBank/DDBJ databases">
        <authorList>
            <person name="Amaro Gonzalez C."/>
        </authorList>
    </citation>
    <scope>NUCLEOTIDE SEQUENCE</scope>
</reference>
<evidence type="ECO:0000313" key="1">
    <source>
        <dbReference type="EMBL" id="JAH54639.1"/>
    </source>
</evidence>
<proteinExistence type="predicted"/>
<accession>A0A0E9TLS1</accession>
<dbReference type="EMBL" id="GBXM01053938">
    <property type="protein sequence ID" value="JAH54639.1"/>
    <property type="molecule type" value="Transcribed_RNA"/>
</dbReference>